<dbReference type="InterPro" id="IPR010130">
    <property type="entry name" value="T1SS_OMP_TolC"/>
</dbReference>
<dbReference type="InterPro" id="IPR003423">
    <property type="entry name" value="OMP_efflux"/>
</dbReference>
<evidence type="ECO:0000256" key="3">
    <source>
        <dbReference type="ARBA" id="ARBA00022448"/>
    </source>
</evidence>
<name>A0A6M7UMK0_9HYPH</name>
<evidence type="ECO:0000256" key="1">
    <source>
        <dbReference type="ARBA" id="ARBA00004442"/>
    </source>
</evidence>
<dbReference type="Proteomes" id="UP000503339">
    <property type="component" value="Chromosome"/>
</dbReference>
<protein>
    <submittedName>
        <fullName evidence="9">Transporter</fullName>
    </submittedName>
</protein>
<dbReference type="SUPFAM" id="SSF56954">
    <property type="entry name" value="Outer membrane efflux proteins (OEP)"/>
    <property type="match status" value="1"/>
</dbReference>
<keyword evidence="4" id="KW-1134">Transmembrane beta strand</keyword>
<dbReference type="KEGG" id="merd:EB233_17860"/>
<comment type="subcellular location">
    <subcellularLocation>
        <location evidence="1">Cell outer membrane</location>
    </subcellularLocation>
</comment>
<organism evidence="9 10">
    <name type="scientific">Mesorhizobium erdmanii</name>
    <dbReference type="NCBI Taxonomy" id="1777866"/>
    <lineage>
        <taxon>Bacteria</taxon>
        <taxon>Pseudomonadati</taxon>
        <taxon>Pseudomonadota</taxon>
        <taxon>Alphaproteobacteria</taxon>
        <taxon>Hyphomicrobiales</taxon>
        <taxon>Phyllobacteriaceae</taxon>
        <taxon>Mesorhizobium</taxon>
    </lineage>
</organism>
<accession>A0A6M7UMK0</accession>
<dbReference type="PANTHER" id="PTHR30026">
    <property type="entry name" value="OUTER MEMBRANE PROTEIN TOLC"/>
    <property type="match status" value="1"/>
</dbReference>
<dbReference type="GO" id="GO:1990281">
    <property type="term" value="C:efflux pump complex"/>
    <property type="evidence" value="ECO:0007669"/>
    <property type="project" value="TreeGrafter"/>
</dbReference>
<dbReference type="EMBL" id="CP033361">
    <property type="protein sequence ID" value="QKC77137.1"/>
    <property type="molecule type" value="Genomic_DNA"/>
</dbReference>
<evidence type="ECO:0000256" key="8">
    <source>
        <dbReference type="SAM" id="SignalP"/>
    </source>
</evidence>
<dbReference type="PANTHER" id="PTHR30026:SF22">
    <property type="entry name" value="OUTER MEMBRANE EFFLUX PROTEIN"/>
    <property type="match status" value="1"/>
</dbReference>
<keyword evidence="6" id="KW-0472">Membrane</keyword>
<keyword evidence="5" id="KW-0812">Transmembrane</keyword>
<dbReference type="Gene3D" id="1.20.1600.10">
    <property type="entry name" value="Outer membrane efflux proteins (OEP)"/>
    <property type="match status" value="1"/>
</dbReference>
<dbReference type="GO" id="GO:0015562">
    <property type="term" value="F:efflux transmembrane transporter activity"/>
    <property type="evidence" value="ECO:0007669"/>
    <property type="project" value="InterPro"/>
</dbReference>
<feature type="chain" id="PRO_5026891633" evidence="8">
    <location>
        <begin position="27"/>
        <end position="458"/>
    </location>
</feature>
<dbReference type="Pfam" id="PF02321">
    <property type="entry name" value="OEP"/>
    <property type="match status" value="2"/>
</dbReference>
<dbReference type="InterPro" id="IPR051906">
    <property type="entry name" value="TolC-like"/>
</dbReference>
<evidence type="ECO:0000256" key="7">
    <source>
        <dbReference type="ARBA" id="ARBA00023237"/>
    </source>
</evidence>
<keyword evidence="7" id="KW-0998">Cell outer membrane</keyword>
<evidence type="ECO:0000256" key="4">
    <source>
        <dbReference type="ARBA" id="ARBA00022452"/>
    </source>
</evidence>
<reference evidence="9 10" key="1">
    <citation type="submission" date="2018-10" db="EMBL/GenBank/DDBJ databases">
        <authorList>
            <person name="Perry B.J."/>
            <person name="Sullivan J.T."/>
            <person name="Murphy R.J.T."/>
            <person name="Ramsay J.P."/>
            <person name="Ronson C.W."/>
        </authorList>
    </citation>
    <scope>NUCLEOTIDE SEQUENCE [LARGE SCALE GENOMIC DNA]</scope>
    <source>
        <strain evidence="9 10">NZP2014</strain>
    </source>
</reference>
<dbReference type="GO" id="GO:0015288">
    <property type="term" value="F:porin activity"/>
    <property type="evidence" value="ECO:0007669"/>
    <property type="project" value="TreeGrafter"/>
</dbReference>
<dbReference type="AlphaFoldDB" id="A0A6M7UMK0"/>
<evidence type="ECO:0000313" key="9">
    <source>
        <dbReference type="EMBL" id="QKC77137.1"/>
    </source>
</evidence>
<feature type="signal peptide" evidence="8">
    <location>
        <begin position="1"/>
        <end position="26"/>
    </location>
</feature>
<keyword evidence="8" id="KW-0732">Signal</keyword>
<comment type="similarity">
    <text evidence="2">Belongs to the outer membrane factor (OMF) (TC 1.B.17) family.</text>
</comment>
<dbReference type="NCBIfam" id="TIGR01844">
    <property type="entry name" value="type_I_sec_TolC"/>
    <property type="match status" value="1"/>
</dbReference>
<keyword evidence="3" id="KW-0813">Transport</keyword>
<evidence type="ECO:0000256" key="5">
    <source>
        <dbReference type="ARBA" id="ARBA00022692"/>
    </source>
</evidence>
<evidence type="ECO:0000256" key="2">
    <source>
        <dbReference type="ARBA" id="ARBA00007613"/>
    </source>
</evidence>
<evidence type="ECO:0000313" key="10">
    <source>
        <dbReference type="Proteomes" id="UP000503339"/>
    </source>
</evidence>
<dbReference type="GO" id="GO:0009279">
    <property type="term" value="C:cell outer membrane"/>
    <property type="evidence" value="ECO:0007669"/>
    <property type="project" value="UniProtKB-SubCell"/>
</dbReference>
<evidence type="ECO:0000256" key="6">
    <source>
        <dbReference type="ARBA" id="ARBA00023136"/>
    </source>
</evidence>
<gene>
    <name evidence="9" type="ORF">EB233_17860</name>
</gene>
<proteinExistence type="inferred from homology"/>
<keyword evidence="10" id="KW-1185">Reference proteome</keyword>
<sequence length="458" mass="47903">MPSVSKSLFAAVLVSATALSPLTATAETITGALAKAYQYNSSLNSSRAGVRVTDEGVAIAKSGWRPTITGSADANYVNTRASGANTKTGSASVGIVINQTLFDGFQTRNNVAAAESQVKASVESLRNTEENTLFNAATAYMDVIRDRQIAVLTEQNLQFLTEQARAARSRFEVGEGTRTDVAQADASRASAVASLSAARAQALASAATYHQVVGDEPGKLKPAAPLAKLLPSSLNSAIAIGSAEHPAILATQHLVDAAAFSVKSAEGALLPQLSASAGISDDYLNRNPNIGTNGNSTSANIGATLTIPIYSGGRTSAVVRQSKESLGQARIQVDVSRDQVRQAVATAWSQYTAAQQSVSANKQVIDAAQLALNGVIEERNVGQRTTLDVLNAQATVITAKINQANSEHDVVVASYAILSAVGRLSIDRLGLPVTKYKPEEHYNAVKDKWIGVRTPDGR</sequence>